<reference evidence="3" key="4">
    <citation type="journal article" date="2016" name="Sci. Rep.">
        <title>Genomic epidemiology and global diversity of the emerging bacterial pathogen Elizabethkingia anophelis.</title>
        <authorList>
            <person name="Breurec S."/>
            <person name="Criscuolo A."/>
            <person name="Diancourt L."/>
            <person name="Rendueles O."/>
            <person name="Vandenbogaert M."/>
            <person name="Passet V."/>
            <person name="Caro V."/>
            <person name="Rocha E.P."/>
            <person name="Touchon M."/>
            <person name="Brisse S."/>
        </authorList>
    </citation>
    <scope>NUCLEOTIDE SEQUENCE</scope>
</reference>
<organism evidence="3">
    <name type="scientific">Elizabethkingia anophelis</name>
    <dbReference type="NCBI Taxonomy" id="1117645"/>
    <lineage>
        <taxon>Bacteria</taxon>
        <taxon>Pseudomonadati</taxon>
        <taxon>Bacteroidota</taxon>
        <taxon>Flavobacteriia</taxon>
        <taxon>Flavobacteriales</taxon>
        <taxon>Weeksellaceae</taxon>
        <taxon>Elizabethkingia</taxon>
    </lineage>
</organism>
<reference evidence="3" key="1">
    <citation type="journal article" date="2014" name="Genome Biol. Evol.">
        <title>Comparative genomic analysis of malaria mosquito vector-associated novel pathogen Elizabethkingia anophelis.</title>
        <authorList>
            <person name="Teo J."/>
            <person name="Tan S.Y."/>
            <person name="Liu Y."/>
            <person name="Tay M."/>
            <person name="Ding Y."/>
            <person name="Li Y."/>
            <person name="Kjelleberg S."/>
            <person name="Givskov M."/>
            <person name="Lin R.T."/>
            <person name="Yang L."/>
        </authorList>
    </citation>
    <scope>NUCLEOTIDE SEQUENCE</scope>
</reference>
<evidence type="ECO:0000256" key="1">
    <source>
        <dbReference type="SAM" id="MobiDB-lite"/>
    </source>
</evidence>
<dbReference type="AlphaFoldDB" id="A0A455ZF70"/>
<accession>A0A455ZF70</accession>
<sequence length="509" mass="59600">MIVKILSSSSSDFHGVKYNEKKIDKGSGELMKMKNFPSFINSKSSQDSVRDYLKSISKNEKIKKPQFHAVISTKFQEHSKEDLTKTAESFMDDMGYGKQPYLVVFHNDTDNNHVHIVSTRVNKETGKKINDSYEKLKAQKALSKTLENLYGENSEAKLEKLLGYKISTLSQLKTLLERNGYKISQNKNDENALDVLKNGVKQKTIYGNQIVYDNSKKDNRSKQIVAILNKYKELYSGKVFKVIDDRNRRFGEMAKEPKQKGKIAEEKYETLKDTSKIKIEFESELQKKLKDIFGIDIAFHHKEDKDPFGYTLIDHKSGKVYKGSELIKMNELFEFTPDVIDKKNFELLKDYNVPNEESKKVLLEFFNNEKSKHEIKEFMLFQNKVRKDIEAYREVRSDVKDFVKNWRNEKYKNNDVTIIKNEDGKYYALHTKHHYISELEALIGEREYEKFINPQAPKQNIFSQNNNESIEQEILKATEEIFEDFIRSSPTAKDPGEDELRKKRKKKSR</sequence>
<dbReference type="InterPro" id="IPR005094">
    <property type="entry name" value="Endonuclease_MobA/VirD2"/>
</dbReference>
<proteinExistence type="predicted"/>
<reference evidence="3" key="5">
    <citation type="journal article" date="2017" name="Genome Announc.">
        <title>Complete Circularized Genome Sequences of Four Strains of Elizabethkingia anophelis, Including Two Novel Strains Isolated from Wild-Caught Anopheles sinensis.</title>
        <authorList>
            <person name="Pei D."/>
            <person name="Nicholson A.C."/>
            <person name="Jiang J."/>
            <person name="Chen H."/>
            <person name="Whitney A.M."/>
            <person name="Villarma A."/>
            <person name="Bell M."/>
            <person name="Humrighouse B."/>
            <person name="Rowe L.A."/>
            <person name="Sheth M."/>
            <person name="Batra D."/>
            <person name="Juieng P."/>
            <person name="Loparev V.N."/>
            <person name="McQuiston J.R."/>
            <person name="Lan Y."/>
            <person name="Ma Y."/>
            <person name="Xu J."/>
        </authorList>
    </citation>
    <scope>NUCLEOTIDE SEQUENCE</scope>
</reference>
<gene>
    <name evidence="3" type="primary">ICEEaIII(1)_R26_41080_39551</name>
    <name evidence="4" type="synonym">ICEEaIII(3)_As1_875_2404</name>
</gene>
<reference evidence="3" key="8">
    <citation type="journal article" date="2018" name="J. ISSAAS">
        <title>In Silico Identification of Three Types of Integrative and Conjugative Elements (ICEs) in Elizabethkingia anophelis Strains Isolated from Around the World.</title>
        <authorList>
            <person name="Xu J."/>
            <person name="Pei D."/>
            <person name="Nicholson A."/>
            <person name="Lan Y."/>
            <person name="Xia Q."/>
        </authorList>
    </citation>
    <scope>NUCLEOTIDE SEQUENCE</scope>
</reference>
<feature type="region of interest" description="Disordered" evidence="1">
    <location>
        <begin position="486"/>
        <end position="509"/>
    </location>
</feature>
<dbReference type="RefSeq" id="WP_049054727.1">
    <property type="nucleotide sequence ID" value="NZ_CBCRWW010000027.1"/>
</dbReference>
<evidence type="ECO:0000313" key="4">
    <source>
        <dbReference type="EMBL" id="DAC75624.1"/>
    </source>
</evidence>
<evidence type="ECO:0000313" key="3">
    <source>
        <dbReference type="EMBL" id="DAC75487.1"/>
    </source>
</evidence>
<evidence type="ECO:0000259" key="2">
    <source>
        <dbReference type="Pfam" id="PF03432"/>
    </source>
</evidence>
<reference evidence="3" key="2">
    <citation type="journal article" date="2014" name="PLoS ONE">
        <title>Insights from the genome annotation of Elizabethkingia anophelis from the malaria vector Anopheles gambiae.</title>
        <authorList>
            <person name="Kukutla P."/>
            <person name="Lindberg B.G."/>
            <person name="Pei D."/>
            <person name="Rayl M."/>
            <person name="Yu W."/>
            <person name="Steritz M."/>
            <person name="Faye I."/>
            <person name="Xu J."/>
        </authorList>
    </citation>
    <scope>NUCLEOTIDE SEQUENCE</scope>
</reference>
<dbReference type="EMBL" id="BK010606">
    <property type="protein sequence ID" value="DAC75487.1"/>
    <property type="molecule type" value="Genomic_DNA"/>
</dbReference>
<reference evidence="3" key="6">
    <citation type="journal article" date="2017" name="Nat. Commun.">
        <title>Evolutionary dynamics and genomic features of the Elizabethkingia anophelis 2015 to 2016 Wisconsin outbreak strain.</title>
        <authorList>
            <person name="Perrin A."/>
            <person name="Larsonneur E."/>
            <person name="Nicholson A.C."/>
            <person name="Edwards D.J."/>
            <person name="Gundlach K.M."/>
            <person name="Whitney A.M."/>
            <person name="Gulvik C.A."/>
            <person name="Bell M.E."/>
            <person name="Rendueles O."/>
            <person name="Cury J."/>
            <person name="Hugon P."/>
            <person name="Clermont D."/>
            <person name="Enouf V."/>
            <person name="Loparev V."/>
            <person name="Juieng P."/>
            <person name="Monson T."/>
            <person name="Warshauer D."/>
            <person name="Elbadawi L.I."/>
            <person name="Walters M.S."/>
            <person name="Crist M.B."/>
            <person name="Noble-Wang J."/>
            <person name="Borlaug G."/>
            <person name="Rocha E.P.C."/>
            <person name="Criscuolo A."/>
            <person name="Touchon M."/>
            <person name="Davis J.P."/>
            <person name="Holt K.E."/>
            <person name="McQuiston J.R."/>
            <person name="Brisse S."/>
        </authorList>
    </citation>
    <scope>NUCLEOTIDE SEQUENCE</scope>
</reference>
<protein>
    <submittedName>
        <fullName evidence="3">Relaxase</fullName>
    </submittedName>
</protein>
<dbReference type="GeneID" id="56686074"/>
<dbReference type="Pfam" id="PF03432">
    <property type="entry name" value="Relaxase"/>
    <property type="match status" value="1"/>
</dbReference>
<reference evidence="3" key="3">
    <citation type="journal article" date="2016" name="Genome Announc.">
        <title>Complete Genome Sequences of Four Strains from the 2015-2016 Elizabethkingia anophelis Outbreak.</title>
        <authorList>
            <person name="Nicholson A.C."/>
            <person name="Whitney A.M."/>
            <person name="Emery B.D."/>
            <person name="Bell M.E."/>
            <person name="Gartin J.T."/>
            <person name="Humrighouse B.W."/>
            <person name="Loparev V.N."/>
            <person name="Batra D."/>
            <person name="Sheth M."/>
            <person name="Rowe L.A."/>
            <person name="Juieng P."/>
            <person name="Knipe K."/>
            <person name="Gulvik C."/>
            <person name="McQuiston J.R."/>
        </authorList>
    </citation>
    <scope>NUCLEOTIDE SEQUENCE</scope>
</reference>
<name>A0A455ZF70_9FLAO</name>
<dbReference type="EMBL" id="BK010608">
    <property type="protein sequence ID" value="DAC75624.1"/>
    <property type="molecule type" value="Genomic_DNA"/>
</dbReference>
<reference evidence="3" key="7">
    <citation type="journal article" date="2017" name="Sci. Rep.">
        <title>Genomic features, phylogenetic relationships, and comparative genomics of Elizabethkingia anophelis strain EM361-97 isolated in Taiwan.</title>
        <authorList>
            <person name="Lin J.N."/>
            <person name="Lai C.H."/>
            <person name="Yang C.H."/>
            <person name="Huang Y.H."/>
            <person name="Lin H.H."/>
        </authorList>
    </citation>
    <scope>NUCLEOTIDE SEQUENCE</scope>
</reference>
<feature type="domain" description="MobA/VirD2-like nuclease" evidence="2">
    <location>
        <begin position="40"/>
        <end position="151"/>
    </location>
</feature>